<comment type="caution">
    <text evidence="1">The sequence shown here is derived from an EMBL/GenBank/DDBJ whole genome shotgun (WGS) entry which is preliminary data.</text>
</comment>
<dbReference type="Pfam" id="PF11225">
    <property type="entry name" value="DUF3024"/>
    <property type="match status" value="1"/>
</dbReference>
<dbReference type="InterPro" id="IPR021388">
    <property type="entry name" value="DUF3024"/>
</dbReference>
<name>A0A0L8VEQ7_9BACT</name>
<proteinExistence type="predicted"/>
<evidence type="ECO:0000313" key="2">
    <source>
        <dbReference type="Proteomes" id="UP000036958"/>
    </source>
</evidence>
<evidence type="ECO:0008006" key="3">
    <source>
        <dbReference type="Google" id="ProtNLM"/>
    </source>
</evidence>
<evidence type="ECO:0000313" key="1">
    <source>
        <dbReference type="EMBL" id="KOH46951.1"/>
    </source>
</evidence>
<reference evidence="2" key="1">
    <citation type="submission" date="2015-07" db="EMBL/GenBank/DDBJ databases">
        <title>Genome sequencing of Sunxiuqinia dokdonensis strain SK.</title>
        <authorList>
            <person name="Ahn S."/>
            <person name="Kim B.-C."/>
        </authorList>
    </citation>
    <scope>NUCLEOTIDE SEQUENCE [LARGE SCALE GENOMIC DNA]</scope>
    <source>
        <strain evidence="2">SK</strain>
    </source>
</reference>
<gene>
    <name evidence="1" type="ORF">NC99_02300</name>
</gene>
<sequence>MEDNPGTINLLAVQIQKFVDSMRPPEEIRGKVDVGFTFVDNTLELFEIRPRWNKPDEIMHLPFAKAKLTKSRGMWRVFWKRASGQWESYEPVPEVKDLAGLFDVIRKDQYGCFFG</sequence>
<dbReference type="Proteomes" id="UP000036958">
    <property type="component" value="Unassembled WGS sequence"/>
</dbReference>
<dbReference type="AlphaFoldDB" id="A0A0L8VEQ7"/>
<organism evidence="1 2">
    <name type="scientific">Sunxiuqinia dokdonensis</name>
    <dbReference type="NCBI Taxonomy" id="1409788"/>
    <lineage>
        <taxon>Bacteria</taxon>
        <taxon>Pseudomonadati</taxon>
        <taxon>Bacteroidota</taxon>
        <taxon>Bacteroidia</taxon>
        <taxon>Marinilabiliales</taxon>
        <taxon>Prolixibacteraceae</taxon>
        <taxon>Sunxiuqinia</taxon>
    </lineage>
</organism>
<keyword evidence="2" id="KW-1185">Reference proteome</keyword>
<accession>A0A0L8VEQ7</accession>
<dbReference type="EMBL" id="LGIA01000013">
    <property type="protein sequence ID" value="KOH46951.1"/>
    <property type="molecule type" value="Genomic_DNA"/>
</dbReference>
<protein>
    <recommendedName>
        <fullName evidence="3">DUF3024 domain-containing protein</fullName>
    </recommendedName>
</protein>
<dbReference type="OrthoDB" id="1362002at2"/>
<dbReference type="RefSeq" id="WP_053178951.1">
    <property type="nucleotide sequence ID" value="NZ_LGIA01000013.1"/>
</dbReference>